<feature type="transmembrane region" description="Helical" evidence="1">
    <location>
        <begin position="141"/>
        <end position="161"/>
    </location>
</feature>
<name>A0A6A1R131_9BURK</name>
<sequence>MIGILPISIYAFISDQKKKRLFTKDIQEKLENKIDIDVEIIRQIAKARGMKEVMATTSIRKLMAESRSSEENNLYLDLCKQMEEITPYADLPQDARSSILKLREIVKKNEPDYETQIIEPIVSNLSAYVELKQDYARSKKITWVVNFVSIISFVFGIWGFYISSQSPDIHEIKEVMHRVVGEYVLTPSQEKD</sequence>
<dbReference type="AlphaFoldDB" id="A0A6A1R131"/>
<keyword evidence="1" id="KW-1133">Transmembrane helix</keyword>
<accession>A0A6A1R131</accession>
<comment type="caution">
    <text evidence="2">The sequence shown here is derived from an EMBL/GenBank/DDBJ whole genome shotgun (WGS) entry which is preliminary data.</text>
</comment>
<organism evidence="2">
    <name type="scientific">Comamonas kerstersii</name>
    <dbReference type="NCBI Taxonomy" id="225992"/>
    <lineage>
        <taxon>Bacteria</taxon>
        <taxon>Pseudomonadati</taxon>
        <taxon>Pseudomonadota</taxon>
        <taxon>Betaproteobacteria</taxon>
        <taxon>Burkholderiales</taxon>
        <taxon>Comamonadaceae</taxon>
        <taxon>Comamonas</taxon>
    </lineage>
</organism>
<evidence type="ECO:0000313" key="2">
    <source>
        <dbReference type="EMBL" id="KAB0585879.1"/>
    </source>
</evidence>
<keyword evidence="1" id="KW-0472">Membrane</keyword>
<evidence type="ECO:0000256" key="1">
    <source>
        <dbReference type="SAM" id="Phobius"/>
    </source>
</evidence>
<protein>
    <submittedName>
        <fullName evidence="2">Uncharacterized protein</fullName>
    </submittedName>
</protein>
<gene>
    <name evidence="2" type="ORF">F7P80_12150</name>
</gene>
<reference evidence="2" key="1">
    <citation type="submission" date="2019-09" db="EMBL/GenBank/DDBJ databases">
        <title>Draft genome sequences of 48 bacterial type strains from the CCUG.</title>
        <authorList>
            <person name="Tunovic T."/>
            <person name="Pineiro-Iglesias B."/>
            <person name="Unosson C."/>
            <person name="Inganas E."/>
            <person name="Ohlen M."/>
            <person name="Cardew S."/>
            <person name="Jensie-Markopoulos S."/>
            <person name="Salva-Serra F."/>
            <person name="Jaen-Luchoro D."/>
            <person name="Karlsson R."/>
            <person name="Svensson-Stadler L."/>
            <person name="Chun J."/>
            <person name="Moore E."/>
        </authorList>
    </citation>
    <scope>NUCLEOTIDE SEQUENCE</scope>
    <source>
        <strain evidence="2">CCUG 15333</strain>
    </source>
</reference>
<dbReference type="EMBL" id="VZOT01000009">
    <property type="protein sequence ID" value="KAB0585879.1"/>
    <property type="molecule type" value="Genomic_DNA"/>
</dbReference>
<proteinExistence type="predicted"/>
<dbReference type="RefSeq" id="WP_151045030.1">
    <property type="nucleotide sequence ID" value="NZ_CATYED010000010.1"/>
</dbReference>
<keyword evidence="1" id="KW-0812">Transmembrane</keyword>